<accession>A0A0K2T148</accession>
<dbReference type="AlphaFoldDB" id="A0A0K2T148"/>
<name>A0A0K2T148_LEPSM</name>
<proteinExistence type="predicted"/>
<reference evidence="1" key="1">
    <citation type="submission" date="2014-05" db="EMBL/GenBank/DDBJ databases">
        <authorList>
            <person name="Chronopoulou M."/>
        </authorList>
    </citation>
    <scope>NUCLEOTIDE SEQUENCE</scope>
    <source>
        <tissue evidence="1">Whole organism</tissue>
    </source>
</reference>
<protein>
    <submittedName>
        <fullName evidence="1">Uncharacterized protein</fullName>
    </submittedName>
</protein>
<evidence type="ECO:0000313" key="1">
    <source>
        <dbReference type="EMBL" id="CDW19515.1"/>
    </source>
</evidence>
<organism evidence="1">
    <name type="scientific">Lepeophtheirus salmonis</name>
    <name type="common">Salmon louse</name>
    <name type="synonym">Caligus salmonis</name>
    <dbReference type="NCBI Taxonomy" id="72036"/>
    <lineage>
        <taxon>Eukaryota</taxon>
        <taxon>Metazoa</taxon>
        <taxon>Ecdysozoa</taxon>
        <taxon>Arthropoda</taxon>
        <taxon>Crustacea</taxon>
        <taxon>Multicrustacea</taxon>
        <taxon>Hexanauplia</taxon>
        <taxon>Copepoda</taxon>
        <taxon>Siphonostomatoida</taxon>
        <taxon>Caligidae</taxon>
        <taxon>Lepeophtheirus</taxon>
    </lineage>
</organism>
<dbReference type="EMBL" id="HACA01002154">
    <property type="protein sequence ID" value="CDW19515.1"/>
    <property type="molecule type" value="Transcribed_RNA"/>
</dbReference>
<sequence length="49" mass="6053">MDIKSQMIQYYDAENNFPIQNSLYTHSIRTCQIMRKKNPFMLYKLKFLF</sequence>